<feature type="region of interest" description="Disordered" evidence="3">
    <location>
        <begin position="361"/>
        <end position="461"/>
    </location>
</feature>
<dbReference type="SUPFAM" id="SSF51695">
    <property type="entry name" value="PLC-like phosphodiesterases"/>
    <property type="match status" value="1"/>
</dbReference>
<feature type="region of interest" description="Disordered" evidence="3">
    <location>
        <begin position="240"/>
        <end position="264"/>
    </location>
</feature>
<gene>
    <name evidence="5" type="ORF">A1O3_10117</name>
</gene>
<feature type="compositionally biased region" description="Low complexity" evidence="3">
    <location>
        <begin position="408"/>
        <end position="417"/>
    </location>
</feature>
<feature type="transmembrane region" description="Helical" evidence="4">
    <location>
        <begin position="92"/>
        <end position="113"/>
    </location>
</feature>
<comment type="caution">
    <text evidence="5">The sequence shown here is derived from an EMBL/GenBank/DDBJ whole genome shotgun (WGS) entry which is preliminary data.</text>
</comment>
<evidence type="ECO:0000313" key="5">
    <source>
        <dbReference type="EMBL" id="EXJ76960.1"/>
    </source>
</evidence>
<accession>W9XHZ2</accession>
<keyword evidence="6" id="KW-1185">Reference proteome</keyword>
<dbReference type="GeneID" id="19174198"/>
<reference evidence="5 6" key="1">
    <citation type="submission" date="2013-03" db="EMBL/GenBank/DDBJ databases">
        <title>The Genome Sequence of Capronia epimyces CBS 606.96.</title>
        <authorList>
            <consortium name="The Broad Institute Genomics Platform"/>
            <person name="Cuomo C."/>
            <person name="de Hoog S."/>
            <person name="Gorbushina A."/>
            <person name="Walker B."/>
            <person name="Young S.K."/>
            <person name="Zeng Q."/>
            <person name="Gargeya S."/>
            <person name="Fitzgerald M."/>
            <person name="Haas B."/>
            <person name="Abouelleil A."/>
            <person name="Allen A.W."/>
            <person name="Alvarado L."/>
            <person name="Arachchi H.M."/>
            <person name="Berlin A.M."/>
            <person name="Chapman S.B."/>
            <person name="Gainer-Dewar J."/>
            <person name="Goldberg J."/>
            <person name="Griggs A."/>
            <person name="Gujja S."/>
            <person name="Hansen M."/>
            <person name="Howarth C."/>
            <person name="Imamovic A."/>
            <person name="Ireland A."/>
            <person name="Larimer J."/>
            <person name="McCowan C."/>
            <person name="Murphy C."/>
            <person name="Pearson M."/>
            <person name="Poon T.W."/>
            <person name="Priest M."/>
            <person name="Roberts A."/>
            <person name="Saif S."/>
            <person name="Shea T."/>
            <person name="Sisk P."/>
            <person name="Sykes S."/>
            <person name="Wortman J."/>
            <person name="Nusbaum C."/>
            <person name="Birren B."/>
        </authorList>
    </citation>
    <scope>NUCLEOTIDE SEQUENCE [LARGE SCALE GENOMIC DNA]</scope>
    <source>
        <strain evidence="5 6">CBS 606.96</strain>
    </source>
</reference>
<sequence>MGTRIGPSFDDEARPSPSNAALGGGKTTFVLIEPSGVEDIGDLGVPKPAPALWRRVQTCVRSMFNNSAAPLWAKASGHRLWPTPFLGRRPRLYRLLVSLVIAYLSVVGAVHVLDNLFGAFEAAVPAFPDHLDRFVYSGIRPGELSASSSESLSHWPTDATGDIHPVNCHSHNDYWRAVPLYDAIYAGCTGVEADVWLVDDRLLVGHRRLALTSSRTLQDLYLNPLLDLLEQQNPQMQIEHHAQPRARARDMDSMEMDEDGDEDDPIPGTGMLNGVFDVDPTQTLVVLIDFKTSGPRLWAKLNDELGPLRERGYLTHFNGSTVVRRPVTVVGSGNAPFDLLIQNDTYRDVFFDAPLEALADTSSLWPNPNREQDPTRASAHRAGSGSHVSSDSSPKHAGPEPRTPTSTEQKQQGQQQEQEQHQSRNRNQNGNGIGNGNQTLDQGGSATAVSESTPVYDPTNSYYASVSFTRSIGRIWGSRLTQSQLQLIRSQIRGAHQRGLKVR</sequence>
<comment type="similarity">
    <text evidence="1">Belongs to the AIM6 family.</text>
</comment>
<keyword evidence="4" id="KW-0812">Transmembrane</keyword>
<dbReference type="PANTHER" id="PTHR31571">
    <property type="entry name" value="ALTERED INHERITANCE OF MITOCHONDRIA PROTEIN 6"/>
    <property type="match status" value="1"/>
</dbReference>
<dbReference type="EMBL" id="AMGY01000011">
    <property type="protein sequence ID" value="EXJ76960.1"/>
    <property type="molecule type" value="Genomic_DNA"/>
</dbReference>
<evidence type="ECO:0000256" key="2">
    <source>
        <dbReference type="ARBA" id="ARBA00014286"/>
    </source>
</evidence>
<feature type="compositionally biased region" description="Basic and acidic residues" evidence="3">
    <location>
        <begin position="240"/>
        <end position="252"/>
    </location>
</feature>
<dbReference type="OrthoDB" id="4153866at2759"/>
<dbReference type="eggNOG" id="ENOG502QVA8">
    <property type="taxonomic scope" value="Eukaryota"/>
</dbReference>
<dbReference type="PANTHER" id="PTHR31571:SF1">
    <property type="entry name" value="ALTERED INHERITANCE OF MITOCHONDRIA PROTEIN 6"/>
    <property type="match status" value="1"/>
</dbReference>
<dbReference type="GO" id="GO:0008081">
    <property type="term" value="F:phosphoric diester hydrolase activity"/>
    <property type="evidence" value="ECO:0007669"/>
    <property type="project" value="InterPro"/>
</dbReference>
<dbReference type="InterPro" id="IPR017946">
    <property type="entry name" value="PLC-like_Pdiesterase_TIM-brl"/>
</dbReference>
<feature type="compositionally biased region" description="Polar residues" evidence="3">
    <location>
        <begin position="439"/>
        <end position="461"/>
    </location>
</feature>
<dbReference type="HOGENOM" id="CLU_031561_2_0_1"/>
<dbReference type="GO" id="GO:0006629">
    <property type="term" value="P:lipid metabolic process"/>
    <property type="evidence" value="ECO:0007669"/>
    <property type="project" value="InterPro"/>
</dbReference>
<organism evidence="5 6">
    <name type="scientific">Capronia epimyces CBS 606.96</name>
    <dbReference type="NCBI Taxonomy" id="1182542"/>
    <lineage>
        <taxon>Eukaryota</taxon>
        <taxon>Fungi</taxon>
        <taxon>Dikarya</taxon>
        <taxon>Ascomycota</taxon>
        <taxon>Pezizomycotina</taxon>
        <taxon>Eurotiomycetes</taxon>
        <taxon>Chaetothyriomycetidae</taxon>
        <taxon>Chaetothyriales</taxon>
        <taxon>Herpotrichiellaceae</taxon>
        <taxon>Capronia</taxon>
    </lineage>
</organism>
<dbReference type="STRING" id="1182542.W9XHZ2"/>
<feature type="compositionally biased region" description="Acidic residues" evidence="3">
    <location>
        <begin position="253"/>
        <end position="264"/>
    </location>
</feature>
<feature type="region of interest" description="Disordered" evidence="3">
    <location>
        <begin position="1"/>
        <end position="22"/>
    </location>
</feature>
<dbReference type="AlphaFoldDB" id="W9XHZ2"/>
<proteinExistence type="inferred from homology"/>
<protein>
    <recommendedName>
        <fullName evidence="2">Altered inheritance of mitochondria protein 6</fullName>
    </recommendedName>
</protein>
<keyword evidence="4" id="KW-0472">Membrane</keyword>
<dbReference type="InterPro" id="IPR051236">
    <property type="entry name" value="HAT_RTT109-like"/>
</dbReference>
<evidence type="ECO:0000256" key="3">
    <source>
        <dbReference type="SAM" id="MobiDB-lite"/>
    </source>
</evidence>
<evidence type="ECO:0000256" key="1">
    <source>
        <dbReference type="ARBA" id="ARBA00008858"/>
    </source>
</evidence>
<evidence type="ECO:0000256" key="4">
    <source>
        <dbReference type="SAM" id="Phobius"/>
    </source>
</evidence>
<dbReference type="Proteomes" id="UP000019478">
    <property type="component" value="Unassembled WGS sequence"/>
</dbReference>
<evidence type="ECO:0000313" key="6">
    <source>
        <dbReference type="Proteomes" id="UP000019478"/>
    </source>
</evidence>
<name>W9XHZ2_9EURO</name>
<dbReference type="RefSeq" id="XP_007738398.1">
    <property type="nucleotide sequence ID" value="XM_007740208.1"/>
</dbReference>
<keyword evidence="4" id="KW-1133">Transmembrane helix</keyword>